<organism evidence="2">
    <name type="scientific">Minutocellus polymorphus</name>
    <dbReference type="NCBI Taxonomy" id="265543"/>
    <lineage>
        <taxon>Eukaryota</taxon>
        <taxon>Sar</taxon>
        <taxon>Stramenopiles</taxon>
        <taxon>Ochrophyta</taxon>
        <taxon>Bacillariophyta</taxon>
        <taxon>Mediophyceae</taxon>
        <taxon>Cymatosirophycidae</taxon>
        <taxon>Cymatosirales</taxon>
        <taxon>Cymatosiraceae</taxon>
        <taxon>Minutocellus</taxon>
    </lineage>
</organism>
<name>A0A7S0AMX2_9STRA</name>
<dbReference type="GO" id="GO:0005525">
    <property type="term" value="F:GTP binding"/>
    <property type="evidence" value="ECO:0007669"/>
    <property type="project" value="InterPro"/>
</dbReference>
<dbReference type="AlphaFoldDB" id="A0A7S0AMX2"/>
<proteinExistence type="predicted"/>
<gene>
    <name evidence="2" type="ORF">MPOL1434_LOCUS4719</name>
</gene>
<dbReference type="InterPro" id="IPR027417">
    <property type="entry name" value="P-loop_NTPase"/>
</dbReference>
<sequence>MEELHKNVPAGSIVLAIAATKNDLIPFTDTETLVPSKEAEELAAALGAIYVDTSAKTNDNVNDLFRRVSERVLRFREHARKGLIKTNRNIPVTPGATANGASSAVRSGGMSDSAKMNGDSGANGAGLDTILADGPGQVSSPAESSTGGMCDPLAGCGVLTENGDGGSCTIQ</sequence>
<accession>A0A7S0AMX2</accession>
<evidence type="ECO:0000256" key="1">
    <source>
        <dbReference type="SAM" id="MobiDB-lite"/>
    </source>
</evidence>
<dbReference type="InterPro" id="IPR001806">
    <property type="entry name" value="Small_GTPase"/>
</dbReference>
<dbReference type="Pfam" id="PF00071">
    <property type="entry name" value="Ras"/>
    <property type="match status" value="1"/>
</dbReference>
<dbReference type="PRINTS" id="PR00449">
    <property type="entry name" value="RASTRNSFRMNG"/>
</dbReference>
<reference evidence="2" key="1">
    <citation type="submission" date="2021-01" db="EMBL/GenBank/DDBJ databases">
        <authorList>
            <person name="Corre E."/>
            <person name="Pelletier E."/>
            <person name="Niang G."/>
            <person name="Scheremetjew M."/>
            <person name="Finn R."/>
            <person name="Kale V."/>
            <person name="Holt S."/>
            <person name="Cochrane G."/>
            <person name="Meng A."/>
            <person name="Brown T."/>
            <person name="Cohen L."/>
        </authorList>
    </citation>
    <scope>NUCLEOTIDE SEQUENCE</scope>
    <source>
        <strain evidence="2">CCMP3303</strain>
    </source>
</reference>
<dbReference type="SUPFAM" id="SSF52540">
    <property type="entry name" value="P-loop containing nucleoside triphosphate hydrolases"/>
    <property type="match status" value="1"/>
</dbReference>
<feature type="region of interest" description="Disordered" evidence="1">
    <location>
        <begin position="94"/>
        <end position="128"/>
    </location>
</feature>
<protein>
    <submittedName>
        <fullName evidence="2">Uncharacterized protein</fullName>
    </submittedName>
</protein>
<dbReference type="PROSITE" id="PS51419">
    <property type="entry name" value="RAB"/>
    <property type="match status" value="1"/>
</dbReference>
<dbReference type="Gene3D" id="3.40.50.300">
    <property type="entry name" value="P-loop containing nucleotide triphosphate hydrolases"/>
    <property type="match status" value="1"/>
</dbReference>
<dbReference type="EMBL" id="HBEJ01007987">
    <property type="protein sequence ID" value="CAD8367995.1"/>
    <property type="molecule type" value="Transcribed_RNA"/>
</dbReference>
<dbReference type="GO" id="GO:0003924">
    <property type="term" value="F:GTPase activity"/>
    <property type="evidence" value="ECO:0007669"/>
    <property type="project" value="InterPro"/>
</dbReference>
<evidence type="ECO:0000313" key="2">
    <source>
        <dbReference type="EMBL" id="CAD8367995.1"/>
    </source>
</evidence>